<organism evidence="4 5">
    <name type="scientific">Nocardioides islandensis</name>
    <dbReference type="NCBI Taxonomy" id="433663"/>
    <lineage>
        <taxon>Bacteria</taxon>
        <taxon>Bacillati</taxon>
        <taxon>Actinomycetota</taxon>
        <taxon>Actinomycetes</taxon>
        <taxon>Propionibacteriales</taxon>
        <taxon>Nocardioidaceae</taxon>
        <taxon>Nocardioides</taxon>
    </lineage>
</organism>
<feature type="compositionally biased region" description="Low complexity" evidence="2">
    <location>
        <begin position="24"/>
        <end position="56"/>
    </location>
</feature>
<gene>
    <name evidence="4" type="ORF">ISU07_00835</name>
</gene>
<dbReference type="Proteomes" id="UP000640489">
    <property type="component" value="Unassembled WGS sequence"/>
</dbReference>
<reference evidence="4" key="1">
    <citation type="submission" date="2020-11" db="EMBL/GenBank/DDBJ databases">
        <title>Nocardioides sp. nov., isolated from Soil of Cynanchum wilfordii Hemsley rhizosphere.</title>
        <authorList>
            <person name="Lee J.-S."/>
            <person name="Suh M.K."/>
            <person name="Kim J.-S."/>
        </authorList>
    </citation>
    <scope>NUCLEOTIDE SEQUENCE</scope>
    <source>
        <strain evidence="4">KCTC 19275</strain>
    </source>
</reference>
<evidence type="ECO:0000256" key="1">
    <source>
        <dbReference type="ARBA" id="ARBA00022729"/>
    </source>
</evidence>
<keyword evidence="5" id="KW-1185">Reference proteome</keyword>
<dbReference type="PROSITE" id="PS51257">
    <property type="entry name" value="PROKAR_LIPOPROTEIN"/>
    <property type="match status" value="1"/>
</dbReference>
<dbReference type="Gene3D" id="3.40.190.170">
    <property type="entry name" value="Bacterial extracellular solute-binding protein, family 7"/>
    <property type="match status" value="2"/>
</dbReference>
<sequence length="493" mass="51509">MNPTWQRNLGLLALVAATLTACSADPDSSSADQQGTPSSSGAASPAADAGPAVDPVQLTLGTGDAKDAPSAGQIRWFAHRVTQLTDGAITIKPVYLAAGHVARFEPVMVQQAIHGDLDLAVVAARAWDSVGVRTLAPLQAPFVVTSDQAMARVVADPIRSDVLTGLTDVGVVGLSLWPEGLRHPFGFAAPLNEPGDYAGGLVRAPYSRATKDMFRSLGARTTNGTPDPSTQVGAESQYSSAPAGAATANIVFFPKINVLVANAAVDASLTDEQRDALTQAADDTRAWVLGTMPTDDEAARTFCDQGGKIQAASRAQVEAMVEATQPVRDAMAADAVQGPILDEITQAVAGSGATTSLSDCGDPTDAEALAALNGDYTFTVTADAGRKVGVTDQDVLDNGSGHYTAHLRDGTWTLDQVYTEGPSKGTEDSGLGDYTVEGDLFTWYWSHEPGQNVQARVTVLPDGSLEFRDVVSAEGGDWATMATVHFSRWHRVD</sequence>
<accession>A0A930V9S9</accession>
<dbReference type="RefSeq" id="WP_194704862.1">
    <property type="nucleotide sequence ID" value="NZ_JADKPN010000001.1"/>
</dbReference>
<comment type="caution">
    <text evidence="4">The sequence shown here is derived from an EMBL/GenBank/DDBJ whole genome shotgun (WGS) entry which is preliminary data.</text>
</comment>
<dbReference type="AlphaFoldDB" id="A0A930V9S9"/>
<evidence type="ECO:0000256" key="3">
    <source>
        <dbReference type="SAM" id="SignalP"/>
    </source>
</evidence>
<dbReference type="PANTHER" id="PTHR33376">
    <property type="match status" value="1"/>
</dbReference>
<feature type="signal peptide" evidence="3">
    <location>
        <begin position="1"/>
        <end position="23"/>
    </location>
</feature>
<protein>
    <recommendedName>
        <fullName evidence="6">TRAP-type C4-dicarboxylate transport system substrate-binding protein</fullName>
    </recommendedName>
</protein>
<feature type="chain" id="PRO_5039168101" description="TRAP-type C4-dicarboxylate transport system substrate-binding protein" evidence="3">
    <location>
        <begin position="24"/>
        <end position="493"/>
    </location>
</feature>
<dbReference type="InterPro" id="IPR018389">
    <property type="entry name" value="DctP_fam"/>
</dbReference>
<evidence type="ECO:0000313" key="4">
    <source>
        <dbReference type="EMBL" id="MBF4761656.1"/>
    </source>
</evidence>
<dbReference type="GO" id="GO:0055085">
    <property type="term" value="P:transmembrane transport"/>
    <property type="evidence" value="ECO:0007669"/>
    <property type="project" value="InterPro"/>
</dbReference>
<evidence type="ECO:0000256" key="2">
    <source>
        <dbReference type="SAM" id="MobiDB-lite"/>
    </source>
</evidence>
<name>A0A930V9S9_9ACTN</name>
<dbReference type="PANTHER" id="PTHR33376:SF2">
    <property type="entry name" value="DICARBOXYLATE-BINDING PERIPLASMIC PROTEIN"/>
    <property type="match status" value="1"/>
</dbReference>
<dbReference type="EMBL" id="JADKPN010000001">
    <property type="protein sequence ID" value="MBF4761656.1"/>
    <property type="molecule type" value="Genomic_DNA"/>
</dbReference>
<dbReference type="GO" id="GO:0030246">
    <property type="term" value="F:carbohydrate binding"/>
    <property type="evidence" value="ECO:0007669"/>
    <property type="project" value="TreeGrafter"/>
</dbReference>
<evidence type="ECO:0008006" key="6">
    <source>
        <dbReference type="Google" id="ProtNLM"/>
    </source>
</evidence>
<feature type="region of interest" description="Disordered" evidence="2">
    <location>
        <begin position="24"/>
        <end position="65"/>
    </location>
</feature>
<dbReference type="InterPro" id="IPR038404">
    <property type="entry name" value="TRAP_DctP_sf"/>
</dbReference>
<proteinExistence type="predicted"/>
<evidence type="ECO:0000313" key="5">
    <source>
        <dbReference type="Proteomes" id="UP000640489"/>
    </source>
</evidence>
<keyword evidence="1 3" id="KW-0732">Signal</keyword>
<dbReference type="Pfam" id="PF03480">
    <property type="entry name" value="DctP"/>
    <property type="match status" value="1"/>
</dbReference>